<dbReference type="RefSeq" id="WP_248478275.1">
    <property type="nucleotide sequence ID" value="NZ_JALPRF010000003.1"/>
</dbReference>
<evidence type="ECO:0000313" key="3">
    <source>
        <dbReference type="EMBL" id="MCK8493673.1"/>
    </source>
</evidence>
<evidence type="ECO:0000259" key="1">
    <source>
        <dbReference type="Pfam" id="PF13204"/>
    </source>
</evidence>
<evidence type="ECO:0000259" key="2">
    <source>
        <dbReference type="Pfam" id="PF16586"/>
    </source>
</evidence>
<proteinExistence type="predicted"/>
<dbReference type="Gene3D" id="3.20.20.80">
    <property type="entry name" value="Glycosidases"/>
    <property type="match status" value="1"/>
</dbReference>
<dbReference type="Pfam" id="PF13204">
    <property type="entry name" value="Apiosidase"/>
    <property type="match status" value="1"/>
</dbReference>
<dbReference type="InterPro" id="IPR032260">
    <property type="entry name" value="DUF5060"/>
</dbReference>
<organism evidence="3 4">
    <name type="scientific">Spirosoma liriopis</name>
    <dbReference type="NCBI Taxonomy" id="2937440"/>
    <lineage>
        <taxon>Bacteria</taxon>
        <taxon>Pseudomonadati</taxon>
        <taxon>Bacteroidota</taxon>
        <taxon>Cytophagia</taxon>
        <taxon>Cytophagales</taxon>
        <taxon>Cytophagaceae</taxon>
        <taxon>Spirosoma</taxon>
    </lineage>
</organism>
<accession>A0ABT0HPU6</accession>
<gene>
    <name evidence="3" type="ORF">M0L20_17535</name>
</gene>
<dbReference type="InterPro" id="IPR025277">
    <property type="entry name" value="Apiosidase-like_cat_dom"/>
</dbReference>
<keyword evidence="4" id="KW-1185">Reference proteome</keyword>
<comment type="caution">
    <text evidence="3">The sequence shown here is derived from an EMBL/GenBank/DDBJ whole genome shotgun (WGS) entry which is preliminary data.</text>
</comment>
<dbReference type="PANTHER" id="PTHR37836">
    <property type="entry name" value="LMO1036 PROTEIN"/>
    <property type="match status" value="1"/>
</dbReference>
<dbReference type="Pfam" id="PF16586">
    <property type="entry name" value="DUF5060"/>
    <property type="match status" value="1"/>
</dbReference>
<sequence length="545" mass="60885">MIRLTHLLTTVLICALQLTGIATFAQTGRWMKFEKAFTSAKSYSDPLYDLKTFDVQFMSPSGKKKTVSGFWDGESSWKVRFAPDETGNWTYRSICSDTLNSGLHNVTGQFSCVASKSSLAIYTKGSIVHPKGSYSLTHADGTPFFFTACTAWNGTLKSTDAEWSMYLQDRVRNQYNVIQFAATQWRGCAANSEGQVAFEGSGHIRINPAYFRHLDKKIDEINQYGLVAAPVLLWALPVAEGRELSPGYYLPDGEAALLARYMVARYGGNQVIWILGGDGKYIQEYEQRWKNIGRAVFNREHPGVVALHPGGQSWIGKEYAQEDWLDIVGYQTGHDSNPSTIRWITDGPVAREWGKLPPKVLINMEPVYERIGPNLVDKDVRNASYWSLFSTPVSGITYGAAGIWPWLRLGEEVLNHGKAEGLPTWDECIKLPGSVQIGYMNALMTRYNWWQLKPAQDLLAEQPATPNALNRYVAVVRSDDHKTVMAYVPTEGTVKLYNPFNHVYQAQWFNPVTNQSAAATLNSQSGMITAKAQGADDKILILTTK</sequence>
<dbReference type="InterPro" id="IPR013783">
    <property type="entry name" value="Ig-like_fold"/>
</dbReference>
<feature type="domain" description="DUF5060" evidence="2">
    <location>
        <begin position="28"/>
        <end position="94"/>
    </location>
</feature>
<dbReference type="Gene3D" id="2.60.40.10">
    <property type="entry name" value="Immunoglobulins"/>
    <property type="match status" value="1"/>
</dbReference>
<evidence type="ECO:0000313" key="4">
    <source>
        <dbReference type="Proteomes" id="UP001202180"/>
    </source>
</evidence>
<name>A0ABT0HPU6_9BACT</name>
<dbReference type="EMBL" id="JALPRF010000003">
    <property type="protein sequence ID" value="MCK8493673.1"/>
    <property type="molecule type" value="Genomic_DNA"/>
</dbReference>
<feature type="domain" description="Apiosidase-like catalytic" evidence="1">
    <location>
        <begin position="133"/>
        <end position="451"/>
    </location>
</feature>
<dbReference type="SUPFAM" id="SSF51445">
    <property type="entry name" value="(Trans)glycosidases"/>
    <property type="match status" value="1"/>
</dbReference>
<dbReference type="InterPro" id="IPR017853">
    <property type="entry name" value="GH"/>
</dbReference>
<dbReference type="PANTHER" id="PTHR37836:SF2">
    <property type="entry name" value="DUF4038 DOMAIN-CONTAINING PROTEIN"/>
    <property type="match status" value="1"/>
</dbReference>
<reference evidence="3 4" key="1">
    <citation type="submission" date="2022-04" db="EMBL/GenBank/DDBJ databases">
        <title>Spirosoma sp. strain RP8 genome sequencing and assembly.</title>
        <authorList>
            <person name="Jung Y."/>
        </authorList>
    </citation>
    <scope>NUCLEOTIDE SEQUENCE [LARGE SCALE GENOMIC DNA]</scope>
    <source>
        <strain evidence="3 4">RP8</strain>
    </source>
</reference>
<dbReference type="Proteomes" id="UP001202180">
    <property type="component" value="Unassembled WGS sequence"/>
</dbReference>
<protein>
    <submittedName>
        <fullName evidence="3">DUF4038 domain-containing protein</fullName>
    </submittedName>
</protein>